<organism evidence="2 3">
    <name type="scientific">Halobacteriovorax marinus</name>
    <dbReference type="NCBI Taxonomy" id="97084"/>
    <lineage>
        <taxon>Bacteria</taxon>
        <taxon>Pseudomonadati</taxon>
        <taxon>Bdellovibrionota</taxon>
        <taxon>Bacteriovoracia</taxon>
        <taxon>Bacteriovoracales</taxon>
        <taxon>Halobacteriovoraceae</taxon>
        <taxon>Halobacteriovorax</taxon>
    </lineage>
</organism>
<dbReference type="PANTHER" id="PTHR21248">
    <property type="entry name" value="CARDIOLIPIN SYNTHASE"/>
    <property type="match status" value="1"/>
</dbReference>
<dbReference type="SUPFAM" id="SSF56024">
    <property type="entry name" value="Phospholipase D/nuclease"/>
    <property type="match status" value="2"/>
</dbReference>
<accession>A0A1Y5F7W4</accession>
<sequence>MRIISFIYFLILFISFSTILPDGSKNKREISSILGMSCFDHANILVMGDRWYTRNLDKLIRERLELKEYYTDFKSSIDDFKRIKNEAIHAKVKLLKDGDVSLAAKIHLIRNAKKTLDISYYIFEDDEVGNIILNELRLAVKRGVHVRVLVDSTTALKARFFSDQFKSLMALKSYTPGIVSHRKIKIKGRAEVVIFNNIFNPRKIVQTFINKVRNLFRPDGYKIPISASNINRRLHDKIILMDAESSTNSMAIIGGRNIANEYHTLDSFKGNSFEFEDMDVLIRDTKDIKRRSSEISLATNIQSYYDKIFYHIGNNHLANAIVRLKRKIYRKEMARMSRVSRTTFKKNPNFVIKLKDMERNNFFTEGFDNGLVRIVNEIQNINSPWGRIKYNKLSELNPNSISKEVLDMINSAEDTIDIVTPYAHFSNKEIEMIHKWLAADPKRRFRLVTSSMATNDTVASQSLIDHSLLPRLTNLTDKGILPDQVQVYLYGKADDVVLGGDKEYGKLHAKFAVIDRKRSLVMTSNLDPRSRSLNSEIGVSIEATEEVSKTADELIERVDYLKYLSHRYGSEEWKEIVDHPDLKWKKLFSDIIFLIVDTFNLERNI</sequence>
<gene>
    <name evidence="2" type="ORF">A9Q84_11890</name>
</gene>
<dbReference type="Proteomes" id="UP000196531">
    <property type="component" value="Unassembled WGS sequence"/>
</dbReference>
<protein>
    <recommendedName>
        <fullName evidence="1">PLD phosphodiesterase domain-containing protein</fullName>
    </recommendedName>
</protein>
<dbReference type="GO" id="GO:0030572">
    <property type="term" value="F:phosphatidyltransferase activity"/>
    <property type="evidence" value="ECO:0007669"/>
    <property type="project" value="UniProtKB-ARBA"/>
</dbReference>
<evidence type="ECO:0000259" key="1">
    <source>
        <dbReference type="PROSITE" id="PS50035"/>
    </source>
</evidence>
<feature type="domain" description="PLD phosphodiesterase" evidence="1">
    <location>
        <begin position="230"/>
        <end position="262"/>
    </location>
</feature>
<comment type="caution">
    <text evidence="2">The sequence shown here is derived from an EMBL/GenBank/DDBJ whole genome shotgun (WGS) entry which is preliminary data.</text>
</comment>
<proteinExistence type="predicted"/>
<dbReference type="PROSITE" id="PS50035">
    <property type="entry name" value="PLD"/>
    <property type="match status" value="2"/>
</dbReference>
<dbReference type="Pfam" id="PF13091">
    <property type="entry name" value="PLDc_2"/>
    <property type="match status" value="2"/>
</dbReference>
<feature type="domain" description="PLD phosphodiesterase" evidence="1">
    <location>
        <begin position="503"/>
        <end position="530"/>
    </location>
</feature>
<dbReference type="InterPro" id="IPR001736">
    <property type="entry name" value="PLipase_D/transphosphatidylase"/>
</dbReference>
<reference evidence="3" key="1">
    <citation type="journal article" date="2017" name="Proc. Natl. Acad. Sci. U.S.A.">
        <title>Simulation of Deepwater Horizon oil plume reveals substrate specialization within a complex community of hydrocarbon-degraders.</title>
        <authorList>
            <person name="Hu P."/>
            <person name="Dubinsky E.A."/>
            <person name="Probst A.J."/>
            <person name="Wang J."/>
            <person name="Sieber C.M.K."/>
            <person name="Tom L.M."/>
            <person name="Gardinali P."/>
            <person name="Banfield J.F."/>
            <person name="Atlas R.M."/>
            <person name="Andersen G.L."/>
        </authorList>
    </citation>
    <scope>NUCLEOTIDE SEQUENCE [LARGE SCALE GENOMIC DNA]</scope>
</reference>
<dbReference type="InterPro" id="IPR025202">
    <property type="entry name" value="PLD-like_dom"/>
</dbReference>
<dbReference type="AlphaFoldDB" id="A0A1Y5F7W4"/>
<dbReference type="PANTHER" id="PTHR21248:SF12">
    <property type="entry name" value="CARDIOLIPIN SYNTHASE C"/>
    <property type="match status" value="1"/>
</dbReference>
<name>A0A1Y5F7W4_9BACT</name>
<dbReference type="SMART" id="SM00155">
    <property type="entry name" value="PLDc"/>
    <property type="match status" value="2"/>
</dbReference>
<evidence type="ECO:0000313" key="2">
    <source>
        <dbReference type="EMBL" id="OUR97027.1"/>
    </source>
</evidence>
<evidence type="ECO:0000313" key="3">
    <source>
        <dbReference type="Proteomes" id="UP000196531"/>
    </source>
</evidence>
<dbReference type="EMBL" id="MAAO01000006">
    <property type="protein sequence ID" value="OUR97027.1"/>
    <property type="molecule type" value="Genomic_DNA"/>
</dbReference>
<dbReference type="Gene3D" id="3.30.870.10">
    <property type="entry name" value="Endonuclease Chain A"/>
    <property type="match status" value="2"/>
</dbReference>
<dbReference type="GO" id="GO:0032049">
    <property type="term" value="P:cardiolipin biosynthetic process"/>
    <property type="evidence" value="ECO:0007669"/>
    <property type="project" value="UniProtKB-ARBA"/>
</dbReference>